<dbReference type="EMBL" id="JACJLL010000140">
    <property type="protein sequence ID" value="MBM6820644.1"/>
    <property type="molecule type" value="Genomic_DNA"/>
</dbReference>
<feature type="transmembrane region" description="Helical" evidence="1">
    <location>
        <begin position="106"/>
        <end position="123"/>
    </location>
</feature>
<evidence type="ECO:0000313" key="2">
    <source>
        <dbReference type="EMBL" id="MBM6820644.1"/>
    </source>
</evidence>
<keyword evidence="3" id="KW-1185">Reference proteome</keyword>
<comment type="caution">
    <text evidence="2">The sequence shown here is derived from an EMBL/GenBank/DDBJ whole genome shotgun (WGS) entry which is preliminary data.</text>
</comment>
<evidence type="ECO:0000313" key="3">
    <source>
        <dbReference type="Proteomes" id="UP000767334"/>
    </source>
</evidence>
<protein>
    <submittedName>
        <fullName evidence="2">Uncharacterized protein</fullName>
    </submittedName>
</protein>
<reference evidence="2 3" key="1">
    <citation type="journal article" date="2021" name="Sci. Rep.">
        <title>The distribution of antibiotic resistance genes in chicken gut microbiota commensals.</title>
        <authorList>
            <person name="Juricova H."/>
            <person name="Matiasovicova J."/>
            <person name="Kubasova T."/>
            <person name="Cejkova D."/>
            <person name="Rychlik I."/>
        </authorList>
    </citation>
    <scope>NUCLEOTIDE SEQUENCE [LARGE SCALE GENOMIC DNA]</scope>
    <source>
        <strain evidence="2 3">An435</strain>
    </source>
</reference>
<sequence length="179" mass="21243">MSDNLKEKIKCTIPIKVDSYEELFREFDYRDVKERSINADLDGWIQEYILRVPYKLKKFDVELIVNMPAEVRDEEKEEVSKISIINSYKEFLAREKKLSFMGVRRICYYMIAAAILLSCWYFIKNAKGESLLTSLLNSGGTVLLWEVMTLIFIESKNFKYKVRVNKKLSNMDIVFRYIE</sequence>
<organism evidence="2 3">
    <name type="scientific">Clostridium saudiense</name>
    <dbReference type="NCBI Taxonomy" id="1414720"/>
    <lineage>
        <taxon>Bacteria</taxon>
        <taxon>Bacillati</taxon>
        <taxon>Bacillota</taxon>
        <taxon>Clostridia</taxon>
        <taxon>Eubacteriales</taxon>
        <taxon>Clostridiaceae</taxon>
        <taxon>Clostridium</taxon>
    </lineage>
</organism>
<evidence type="ECO:0000256" key="1">
    <source>
        <dbReference type="SAM" id="Phobius"/>
    </source>
</evidence>
<keyword evidence="1" id="KW-0812">Transmembrane</keyword>
<accession>A0ABS2FKA0</accession>
<name>A0ABS2FKA0_9CLOT</name>
<proteinExistence type="predicted"/>
<dbReference type="Proteomes" id="UP000767334">
    <property type="component" value="Unassembled WGS sequence"/>
</dbReference>
<feature type="transmembrane region" description="Helical" evidence="1">
    <location>
        <begin position="135"/>
        <end position="153"/>
    </location>
</feature>
<keyword evidence="1" id="KW-1133">Transmembrane helix</keyword>
<dbReference type="RefSeq" id="WP_195964642.1">
    <property type="nucleotide sequence ID" value="NZ_JACJLL010000140.1"/>
</dbReference>
<keyword evidence="1" id="KW-0472">Membrane</keyword>
<gene>
    <name evidence="2" type="ORF">H6A19_15110</name>
</gene>